<dbReference type="EMBL" id="JBBLZC010000022">
    <property type="protein sequence ID" value="MEK0085155.1"/>
    <property type="molecule type" value="Genomic_DNA"/>
</dbReference>
<gene>
    <name evidence="1" type="ORF">U1T56_18535</name>
</gene>
<keyword evidence="2" id="KW-1185">Reference proteome</keyword>
<dbReference type="RefSeq" id="WP_418161002.1">
    <property type="nucleotide sequence ID" value="NZ_JBBLZC010000022.1"/>
</dbReference>
<proteinExistence type="predicted"/>
<comment type="caution">
    <text evidence="1">The sequence shown here is derived from an EMBL/GenBank/DDBJ whole genome shotgun (WGS) entry which is preliminary data.</text>
</comment>
<organism evidence="1 2">
    <name type="scientific">Benzoatithermus flavus</name>
    <dbReference type="NCBI Taxonomy" id="3108223"/>
    <lineage>
        <taxon>Bacteria</taxon>
        <taxon>Pseudomonadati</taxon>
        <taxon>Pseudomonadota</taxon>
        <taxon>Alphaproteobacteria</taxon>
        <taxon>Geminicoccales</taxon>
        <taxon>Geminicoccaceae</taxon>
        <taxon>Benzoatithermus</taxon>
    </lineage>
</organism>
<reference evidence="1 2" key="1">
    <citation type="submission" date="2024-01" db="EMBL/GenBank/DDBJ databases">
        <title>Multi-omics insights into the function and evolution of sodium benzoate biodegradation pathways in Benzoatithermus flavus gen. nov., sp. nov. from hot spring.</title>
        <authorList>
            <person name="Hu C.-J."/>
            <person name="Li W.-J."/>
        </authorList>
    </citation>
    <scope>NUCLEOTIDE SEQUENCE [LARGE SCALE GENOMIC DNA]</scope>
    <source>
        <strain evidence="1 2">SYSU G07066</strain>
    </source>
</reference>
<sequence>MSYSFTDQFAGDEDAIRKAIRDLSFSTAFDPADLNDWRVHRTEDGKYLLEARRTLVDEIFETSERAALRKFLYGMDLPDTINVANIHIERIDDEHEDGTTRDEAAA</sequence>
<evidence type="ECO:0000313" key="2">
    <source>
        <dbReference type="Proteomes" id="UP001375743"/>
    </source>
</evidence>
<name>A0ABU8XXM7_9PROT</name>
<accession>A0ABU8XXM7</accession>
<evidence type="ECO:0000313" key="1">
    <source>
        <dbReference type="EMBL" id="MEK0085155.1"/>
    </source>
</evidence>
<dbReference type="Proteomes" id="UP001375743">
    <property type="component" value="Unassembled WGS sequence"/>
</dbReference>
<protein>
    <submittedName>
        <fullName evidence="1">Uncharacterized protein</fullName>
    </submittedName>
</protein>